<dbReference type="AlphaFoldDB" id="A0A182R2P3"/>
<feature type="compositionally biased region" description="Polar residues" evidence="1">
    <location>
        <begin position="186"/>
        <end position="205"/>
    </location>
</feature>
<protein>
    <submittedName>
        <fullName evidence="2">Uncharacterized protein</fullName>
    </submittedName>
</protein>
<dbReference type="VEuPathDB" id="VectorBase:AFUN2_010533"/>
<dbReference type="VEuPathDB" id="VectorBase:AFUN000434"/>
<reference evidence="2" key="1">
    <citation type="submission" date="2020-05" db="UniProtKB">
        <authorList>
            <consortium name="EnsemblMetazoa"/>
        </authorList>
    </citation>
    <scope>IDENTIFICATION</scope>
    <source>
        <strain evidence="2">FUMOZ</strain>
    </source>
</reference>
<feature type="compositionally biased region" description="Basic and acidic residues" evidence="1">
    <location>
        <begin position="35"/>
        <end position="44"/>
    </location>
</feature>
<dbReference type="STRING" id="62324.A0A182R2P3"/>
<feature type="region of interest" description="Disordered" evidence="1">
    <location>
        <begin position="1"/>
        <end position="58"/>
    </location>
</feature>
<proteinExistence type="predicted"/>
<sequence length="416" mass="45719">MSGSEESHSTSFGSTLKDFFGRSNKIARSPPKGDTSQREDKGDANNEAPASSETVAVEQGANVKLTKVSSLPPQEQGPTNDFNKLQEALSTAKELHLFTKDRNNVHAPIKRMAVKIVAALTCVERELLTWKLRAEQAEKALGGSLNSSALPLTPVILSDIPISSKRGRNERTPDAEEETTKKQKSEVTGNPQRARNCEKGTTQLNGEWITVAKRKQQKNKPTTDSDIPATPSLAKPKPFPRHPRSEAIVVGLREADSYASILRKVKDDPSLQALGKCVSKVRRTQNGNMLFELKTEDGVNGADFKDMLLETVGESGQVKVLGNETTVECRDIDDATTAEELEQCLRNRFEMGKSPLEVKLRPAFNGTQTAYIKMPSKVALLVAASDTIQIGWSVCSVRVVPTRTRCYRCWEFGHLS</sequence>
<evidence type="ECO:0000313" key="2">
    <source>
        <dbReference type="EnsemblMetazoa" id="AFUN000434-PA"/>
    </source>
</evidence>
<organism evidence="2">
    <name type="scientific">Anopheles funestus</name>
    <name type="common">African malaria mosquito</name>
    <dbReference type="NCBI Taxonomy" id="62324"/>
    <lineage>
        <taxon>Eukaryota</taxon>
        <taxon>Metazoa</taxon>
        <taxon>Ecdysozoa</taxon>
        <taxon>Arthropoda</taxon>
        <taxon>Hexapoda</taxon>
        <taxon>Insecta</taxon>
        <taxon>Pterygota</taxon>
        <taxon>Neoptera</taxon>
        <taxon>Endopterygota</taxon>
        <taxon>Diptera</taxon>
        <taxon>Nematocera</taxon>
        <taxon>Culicoidea</taxon>
        <taxon>Culicidae</taxon>
        <taxon>Anophelinae</taxon>
        <taxon>Anopheles</taxon>
    </lineage>
</organism>
<evidence type="ECO:0000256" key="1">
    <source>
        <dbReference type="SAM" id="MobiDB-lite"/>
    </source>
</evidence>
<accession>A0A182R2P3</accession>
<name>A0A182R2P3_ANOFN</name>
<dbReference type="EnsemblMetazoa" id="AFUN000434-RA">
    <property type="protein sequence ID" value="AFUN000434-PA"/>
    <property type="gene ID" value="AFUN000434"/>
</dbReference>
<feature type="region of interest" description="Disordered" evidence="1">
    <location>
        <begin position="161"/>
        <end position="242"/>
    </location>
</feature>
<feature type="compositionally biased region" description="Basic and acidic residues" evidence="1">
    <location>
        <begin position="167"/>
        <end position="185"/>
    </location>
</feature>